<evidence type="ECO:0000313" key="2">
    <source>
        <dbReference type="Proteomes" id="UP000196708"/>
    </source>
</evidence>
<sequence>MIARNAFNYTVDRILRRRCVPVAGAGISMSSSSPSTEKVHNVKWMVNTLKKELFKLRSARYKAEDHGTICKCWCSHELEALGHKITGETCKGVCFFCDITKAASANQLGCLSELYLWEFASLDVGYKSLVEVLKIDQYRDLCPTPAHYYIAKLSREGLINEVITTNYDCNFEKAYVELSGASNSDVISCLDDYRKKGAEIGDVNVNRLKVFKVNGCAERLVDTDFKKRYESILLTERQLQKWRNRQWAADVFRDRLRSKSLIFVGFGSDEPQVHHTLQTVLDEYTDELEDNDKEVLETHSAPIVAVFDAYPTFHQQQIVNTYALHHKKHPQGGDKLIIRHPDREQNLTADELWKSIYERVARTLIVEALKTSIQSMNASFTSVLPFSEVILHQVISTLEGTFLDDSDYCTATPTWLDSISGVISAGSADQEAYSALAASLSKLNGRQAKEYDPINENKALMSELVTLLFLFEGLLSPISEQDLEGGIALSFKHSEARFTGDKLLYLNADPSFVSSGDEVNVPIGNNHLALALGQAGAHIRPSLRRVINKDTAAGSITPKIIVTLGWQHIFHQKPYDGNKDTVAETLLDAVDSPTNYFYANQPSIKRRTYLREA</sequence>
<organism evidence="1 2">
    <name type="scientific">Vibrio gazogenes</name>
    <dbReference type="NCBI Taxonomy" id="687"/>
    <lineage>
        <taxon>Bacteria</taxon>
        <taxon>Pseudomonadati</taxon>
        <taxon>Pseudomonadota</taxon>
        <taxon>Gammaproteobacteria</taxon>
        <taxon>Vibrionales</taxon>
        <taxon>Vibrionaceae</taxon>
        <taxon>Vibrio</taxon>
    </lineage>
</organism>
<name>A0A1Z2SFH0_VIBGA</name>
<dbReference type="AlphaFoldDB" id="A0A1Z2SFH0"/>
<dbReference type="KEGG" id="vga:BSQ33_09575"/>
<dbReference type="SUPFAM" id="SSF52467">
    <property type="entry name" value="DHS-like NAD/FAD-binding domain"/>
    <property type="match status" value="1"/>
</dbReference>
<protein>
    <submittedName>
        <fullName evidence="1">Uncharacterized protein</fullName>
    </submittedName>
</protein>
<dbReference type="Gene3D" id="3.40.50.1220">
    <property type="entry name" value="TPP-binding domain"/>
    <property type="match status" value="1"/>
</dbReference>
<evidence type="ECO:0000313" key="1">
    <source>
        <dbReference type="EMBL" id="ASA55916.1"/>
    </source>
</evidence>
<dbReference type="RefSeq" id="WP_055044062.1">
    <property type="nucleotide sequence ID" value="NZ_CP018835.1"/>
</dbReference>
<dbReference type="Pfam" id="PF13289">
    <property type="entry name" value="SIR2_2"/>
    <property type="match status" value="1"/>
</dbReference>
<proteinExistence type="predicted"/>
<dbReference type="Proteomes" id="UP000196708">
    <property type="component" value="Chromosome 1"/>
</dbReference>
<dbReference type="OrthoDB" id="2077946at2"/>
<dbReference type="InterPro" id="IPR029035">
    <property type="entry name" value="DHS-like_NAD/FAD-binding_dom"/>
</dbReference>
<dbReference type="EMBL" id="CP018835">
    <property type="protein sequence ID" value="ASA55916.1"/>
    <property type="molecule type" value="Genomic_DNA"/>
</dbReference>
<gene>
    <name evidence="1" type="ORF">BSQ33_09575</name>
</gene>
<reference evidence="1 2" key="1">
    <citation type="submission" date="2016-12" db="EMBL/GenBank/DDBJ databases">
        <authorList>
            <person name="Song W.-J."/>
            <person name="Kurnit D.M."/>
        </authorList>
    </citation>
    <scope>NUCLEOTIDE SEQUENCE [LARGE SCALE GENOMIC DNA]</scope>
    <source>
        <strain evidence="1 2">ATCC 43942</strain>
    </source>
</reference>
<accession>A0A1Z2SFH0</accession>